<organism evidence="9 10">
    <name type="scientific">Hymenoscyphus albidus</name>
    <dbReference type="NCBI Taxonomy" id="595503"/>
    <lineage>
        <taxon>Eukaryota</taxon>
        <taxon>Fungi</taxon>
        <taxon>Dikarya</taxon>
        <taxon>Ascomycota</taxon>
        <taxon>Pezizomycotina</taxon>
        <taxon>Leotiomycetes</taxon>
        <taxon>Helotiales</taxon>
        <taxon>Helotiaceae</taxon>
        <taxon>Hymenoscyphus</taxon>
    </lineage>
</organism>
<evidence type="ECO:0000256" key="1">
    <source>
        <dbReference type="ARBA" id="ARBA00004651"/>
    </source>
</evidence>
<feature type="transmembrane region" description="Helical" evidence="8">
    <location>
        <begin position="204"/>
        <end position="225"/>
    </location>
</feature>
<feature type="transmembrane region" description="Helical" evidence="8">
    <location>
        <begin position="281"/>
        <end position="300"/>
    </location>
</feature>
<feature type="transmembrane region" description="Helical" evidence="8">
    <location>
        <begin position="459"/>
        <end position="480"/>
    </location>
</feature>
<evidence type="ECO:0000313" key="10">
    <source>
        <dbReference type="Proteomes" id="UP000701801"/>
    </source>
</evidence>
<evidence type="ECO:0000256" key="3">
    <source>
        <dbReference type="ARBA" id="ARBA00022448"/>
    </source>
</evidence>
<dbReference type="InterPro" id="IPR045069">
    <property type="entry name" value="MATE_euk"/>
</dbReference>
<sequence length="499" mass="55043">MAPLETTTLLGDQYQPDGLSECTQSKHQKGYQTIEHTDTRLLETNNDFDTTWKVETKALAKNSAPLVLTYLLQYSYNLVMVYVAGKLGTSELGAASLATMTANITGLCVYEGLATSLDTLASQAFGAGKKKLVGRHVQRMWLLMLVATIPIGALWLSSPWILELLVPDANLAKLAGSYLRLYLLGAPGFAMFEAGKRFMQAQGNFTACLMVVMVCAPLNILWNWLFVFRFGLGFRGAGLAVALSNTLQPILLLLYINLFARPMLECWPRFSLAKVLQNWGEIIRLSVPGIFMVLSEWLAFEILTFASSYMGNEALAAQSVLFSVAITTYHIPMPTSVAASTRFGNLFGHGALTAARKVWRIYYIVFVGIGLFDLTMLTLLRRTIAKLFTEDPTVRDIIVSVLPLVAANQMFDAFAILSSGLLRGMGRQRIGGWINLGVYYIWAVPLSLFLAFGPLHIGVFGLWIGPLSGLGIVAGILTLYMRYTDWQKVVAEARARVEE</sequence>
<dbReference type="EMBL" id="CAJVRM010000726">
    <property type="protein sequence ID" value="CAG8983470.1"/>
    <property type="molecule type" value="Genomic_DNA"/>
</dbReference>
<feature type="transmembrane region" description="Helical" evidence="8">
    <location>
        <begin position="433"/>
        <end position="453"/>
    </location>
</feature>
<keyword evidence="7 8" id="KW-0472">Membrane</keyword>
<dbReference type="OrthoDB" id="2126698at2759"/>
<gene>
    <name evidence="9" type="ORF">HYALB_00000639</name>
</gene>
<evidence type="ECO:0000256" key="5">
    <source>
        <dbReference type="ARBA" id="ARBA00022692"/>
    </source>
</evidence>
<dbReference type="AlphaFoldDB" id="A0A9N9M2H1"/>
<dbReference type="GO" id="GO:0005886">
    <property type="term" value="C:plasma membrane"/>
    <property type="evidence" value="ECO:0007669"/>
    <property type="project" value="UniProtKB-SubCell"/>
</dbReference>
<dbReference type="Pfam" id="PF01554">
    <property type="entry name" value="MatE"/>
    <property type="match status" value="2"/>
</dbReference>
<dbReference type="PIRSF" id="PIRSF006603">
    <property type="entry name" value="DinF"/>
    <property type="match status" value="1"/>
</dbReference>
<evidence type="ECO:0000256" key="2">
    <source>
        <dbReference type="ARBA" id="ARBA00010199"/>
    </source>
</evidence>
<evidence type="ECO:0000256" key="7">
    <source>
        <dbReference type="ARBA" id="ARBA00023136"/>
    </source>
</evidence>
<keyword evidence="3" id="KW-0813">Transport</keyword>
<reference evidence="9" key="1">
    <citation type="submission" date="2021-07" db="EMBL/GenBank/DDBJ databases">
        <authorList>
            <person name="Durling M."/>
        </authorList>
    </citation>
    <scope>NUCLEOTIDE SEQUENCE</scope>
</reference>
<feature type="transmembrane region" description="Helical" evidence="8">
    <location>
        <begin position="361"/>
        <end position="380"/>
    </location>
</feature>
<protein>
    <recommendedName>
        <fullName evidence="11">MATE efflux family protein</fullName>
    </recommendedName>
</protein>
<feature type="transmembrane region" description="Helical" evidence="8">
    <location>
        <begin position="140"/>
        <end position="162"/>
    </location>
</feature>
<accession>A0A9N9M2H1</accession>
<evidence type="ECO:0000256" key="4">
    <source>
        <dbReference type="ARBA" id="ARBA00022475"/>
    </source>
</evidence>
<dbReference type="GO" id="GO:0042910">
    <property type="term" value="F:xenobiotic transmembrane transporter activity"/>
    <property type="evidence" value="ECO:0007669"/>
    <property type="project" value="InterPro"/>
</dbReference>
<proteinExistence type="inferred from homology"/>
<keyword evidence="6 8" id="KW-1133">Transmembrane helix</keyword>
<dbReference type="GO" id="GO:0015297">
    <property type="term" value="F:antiporter activity"/>
    <property type="evidence" value="ECO:0007669"/>
    <property type="project" value="InterPro"/>
</dbReference>
<dbReference type="InterPro" id="IPR048279">
    <property type="entry name" value="MdtK-like"/>
</dbReference>
<feature type="transmembrane region" description="Helical" evidence="8">
    <location>
        <begin position="320"/>
        <end position="340"/>
    </location>
</feature>
<dbReference type="CDD" id="cd13132">
    <property type="entry name" value="MATE_eukaryotic"/>
    <property type="match status" value="1"/>
</dbReference>
<dbReference type="GO" id="GO:1990961">
    <property type="term" value="P:xenobiotic detoxification by transmembrane export across the plasma membrane"/>
    <property type="evidence" value="ECO:0007669"/>
    <property type="project" value="InterPro"/>
</dbReference>
<keyword evidence="5 8" id="KW-0812">Transmembrane</keyword>
<dbReference type="InterPro" id="IPR002528">
    <property type="entry name" value="MATE_fam"/>
</dbReference>
<feature type="transmembrane region" description="Helical" evidence="8">
    <location>
        <begin position="237"/>
        <end position="260"/>
    </location>
</feature>
<feature type="transmembrane region" description="Helical" evidence="8">
    <location>
        <begin position="174"/>
        <end position="192"/>
    </location>
</feature>
<feature type="transmembrane region" description="Helical" evidence="8">
    <location>
        <begin position="400"/>
        <end position="421"/>
    </location>
</feature>
<dbReference type="Proteomes" id="UP000701801">
    <property type="component" value="Unassembled WGS sequence"/>
</dbReference>
<evidence type="ECO:0000313" key="9">
    <source>
        <dbReference type="EMBL" id="CAG8983470.1"/>
    </source>
</evidence>
<comment type="similarity">
    <text evidence="2">Belongs to the multi antimicrobial extrusion (MATE) (TC 2.A.66.1) family.</text>
</comment>
<dbReference type="NCBIfam" id="TIGR00797">
    <property type="entry name" value="matE"/>
    <property type="match status" value="1"/>
</dbReference>
<dbReference type="PANTHER" id="PTHR11206">
    <property type="entry name" value="MULTIDRUG RESISTANCE PROTEIN"/>
    <property type="match status" value="1"/>
</dbReference>
<comment type="caution">
    <text evidence="9">The sequence shown here is derived from an EMBL/GenBank/DDBJ whole genome shotgun (WGS) entry which is preliminary data.</text>
</comment>
<keyword evidence="10" id="KW-1185">Reference proteome</keyword>
<evidence type="ECO:0000256" key="6">
    <source>
        <dbReference type="ARBA" id="ARBA00022989"/>
    </source>
</evidence>
<comment type="subcellular location">
    <subcellularLocation>
        <location evidence="1">Cell membrane</location>
        <topology evidence="1">Multi-pass membrane protein</topology>
    </subcellularLocation>
</comment>
<name>A0A9N9M2H1_9HELO</name>
<evidence type="ECO:0000256" key="8">
    <source>
        <dbReference type="SAM" id="Phobius"/>
    </source>
</evidence>
<evidence type="ECO:0008006" key="11">
    <source>
        <dbReference type="Google" id="ProtNLM"/>
    </source>
</evidence>
<keyword evidence="4" id="KW-1003">Cell membrane</keyword>